<dbReference type="EMBL" id="FNCP01000003">
    <property type="protein sequence ID" value="SDG49799.1"/>
    <property type="molecule type" value="Genomic_DNA"/>
</dbReference>
<dbReference type="SUPFAM" id="SSF102114">
    <property type="entry name" value="Radical SAM enzymes"/>
    <property type="match status" value="1"/>
</dbReference>
<dbReference type="Gene3D" id="3.80.30.20">
    <property type="entry name" value="tm_1862 like domain"/>
    <property type="match status" value="1"/>
</dbReference>
<gene>
    <name evidence="8" type="ORF">SAMN05443529_103218</name>
</gene>
<evidence type="ECO:0000256" key="2">
    <source>
        <dbReference type="ARBA" id="ARBA00022691"/>
    </source>
</evidence>
<dbReference type="PANTHER" id="PTHR43409:SF16">
    <property type="entry name" value="SLR0320 PROTEIN"/>
    <property type="match status" value="1"/>
</dbReference>
<dbReference type="GO" id="GO:0005829">
    <property type="term" value="C:cytosol"/>
    <property type="evidence" value="ECO:0007669"/>
    <property type="project" value="TreeGrafter"/>
</dbReference>
<dbReference type="SFLD" id="SFLDG01123">
    <property type="entry name" value="methyltransferase_(Class_B)"/>
    <property type="match status" value="1"/>
</dbReference>
<dbReference type="Pfam" id="PF04055">
    <property type="entry name" value="Radical_SAM"/>
    <property type="match status" value="1"/>
</dbReference>
<dbReference type="InterPro" id="IPR006638">
    <property type="entry name" value="Elp3/MiaA/NifB-like_rSAM"/>
</dbReference>
<dbReference type="InterPro" id="IPR006158">
    <property type="entry name" value="Cobalamin-bd"/>
</dbReference>
<organism evidence="8 9">
    <name type="scientific">Desulfosporosinus hippei DSM 8344</name>
    <dbReference type="NCBI Taxonomy" id="1121419"/>
    <lineage>
        <taxon>Bacteria</taxon>
        <taxon>Bacillati</taxon>
        <taxon>Bacillota</taxon>
        <taxon>Clostridia</taxon>
        <taxon>Eubacteriales</taxon>
        <taxon>Desulfitobacteriaceae</taxon>
        <taxon>Desulfosporosinus</taxon>
    </lineage>
</organism>
<dbReference type="GO" id="GO:0031419">
    <property type="term" value="F:cobalamin binding"/>
    <property type="evidence" value="ECO:0007669"/>
    <property type="project" value="InterPro"/>
</dbReference>
<dbReference type="PANTHER" id="PTHR43409">
    <property type="entry name" value="ANAEROBIC MAGNESIUM-PROTOPORPHYRIN IX MONOMETHYL ESTER CYCLASE-RELATED"/>
    <property type="match status" value="1"/>
</dbReference>
<proteinExistence type="predicted"/>
<comment type="cofactor">
    <cofactor evidence="1">
        <name>[4Fe-4S] cluster</name>
        <dbReference type="ChEBI" id="CHEBI:49883"/>
    </cofactor>
</comment>
<dbReference type="InterPro" id="IPR007197">
    <property type="entry name" value="rSAM"/>
</dbReference>
<evidence type="ECO:0000256" key="4">
    <source>
        <dbReference type="ARBA" id="ARBA00023004"/>
    </source>
</evidence>
<reference evidence="9" key="1">
    <citation type="submission" date="2016-10" db="EMBL/GenBank/DDBJ databases">
        <authorList>
            <person name="Varghese N."/>
            <person name="Submissions S."/>
        </authorList>
    </citation>
    <scope>NUCLEOTIDE SEQUENCE [LARGE SCALE GENOMIC DNA]</scope>
    <source>
        <strain evidence="9">DSM 8344</strain>
    </source>
</reference>
<dbReference type="InterPro" id="IPR058240">
    <property type="entry name" value="rSAM_sf"/>
</dbReference>
<sequence length="627" mass="73733">MFSLASSNKYKRRSIWHNNCIGGLKPLYLRRRGFRILRILLVALNAKYIHTNLALRYLREDVCTEYPNVLIKEFSINDNLDRIAGEIFEAKADVVGFSCYIWNLKETIAVIRRLHPICPNVRFVLGGPEVSFEAEEFLTEHSEVDALVIGEGEKIFLELLKAWQNNIDPSHVPGIAWRKGEGIMLNSSPVKPLSLNDLPFPYAKDEDFTGRLVYVETTRGCPFNCQYCLSSTFQGVRFLEPENFRRMFRQLLKNGARTVKFVDRTFNANKRHALKILDIVREESAAFADAEEIRVHCEMAGDLFDAEWMDYFRNYPRGLVQLEIGVQSTHEPTLKIVSRPQAFEDWKKYIIEMKSIGIPLHLDLIAGLPAENWIDFRTSFNDVYKVEPDMLQLGFLKVLKGSGLRQQSGSYGLLFMPDPPYTILETAVLSHNELLQLHRLESILDKYYNSGKFRYTLREVLKLFPTPFDFYHEFAEFWHQQEWFCRQWQGKALFDKLWEFLHCQLEVGVNDRIDFISWPKIRDSLKFDFYLWERPSVIPDYLQDRDTLEMEKTDQWKRIQETIRKDACWEPIIPEVKKMDRRQWNRNTAVVHFMSDLQRDDEAAAESCWYLFYYQHGKGTACRYEGS</sequence>
<dbReference type="SMART" id="SM00729">
    <property type="entry name" value="Elp3"/>
    <property type="match status" value="1"/>
</dbReference>
<feature type="domain" description="B12-binding" evidence="6">
    <location>
        <begin position="37"/>
        <end position="170"/>
    </location>
</feature>
<name>A0A1G7URS8_9FIRM</name>
<dbReference type="CDD" id="cd01335">
    <property type="entry name" value="Radical_SAM"/>
    <property type="match status" value="1"/>
</dbReference>
<dbReference type="SUPFAM" id="SSF52242">
    <property type="entry name" value="Cobalamin (vitamin B12)-binding domain"/>
    <property type="match status" value="1"/>
</dbReference>
<dbReference type="InterPro" id="IPR036724">
    <property type="entry name" value="Cobalamin-bd_sf"/>
</dbReference>
<dbReference type="InterPro" id="IPR025288">
    <property type="entry name" value="DUF4080"/>
</dbReference>
<accession>A0A1G7URS8</accession>
<evidence type="ECO:0000256" key="1">
    <source>
        <dbReference type="ARBA" id="ARBA00001966"/>
    </source>
</evidence>
<dbReference type="GO" id="GO:0046872">
    <property type="term" value="F:metal ion binding"/>
    <property type="evidence" value="ECO:0007669"/>
    <property type="project" value="UniProtKB-KW"/>
</dbReference>
<evidence type="ECO:0000256" key="5">
    <source>
        <dbReference type="ARBA" id="ARBA00023014"/>
    </source>
</evidence>
<evidence type="ECO:0000259" key="6">
    <source>
        <dbReference type="PROSITE" id="PS51332"/>
    </source>
</evidence>
<dbReference type="InterPro" id="IPR034466">
    <property type="entry name" value="Methyltransferase_Class_B"/>
</dbReference>
<dbReference type="PROSITE" id="PS51918">
    <property type="entry name" value="RADICAL_SAM"/>
    <property type="match status" value="1"/>
</dbReference>
<dbReference type="InterPro" id="IPR023404">
    <property type="entry name" value="rSAM_horseshoe"/>
</dbReference>
<dbReference type="InterPro" id="IPR051198">
    <property type="entry name" value="BchE-like"/>
</dbReference>
<keyword evidence="2" id="KW-0949">S-adenosyl-L-methionine</keyword>
<dbReference type="SFLD" id="SFLDS00029">
    <property type="entry name" value="Radical_SAM"/>
    <property type="match status" value="1"/>
</dbReference>
<dbReference type="CDD" id="cd02068">
    <property type="entry name" value="radical_SAM_B12_BD"/>
    <property type="match status" value="1"/>
</dbReference>
<dbReference type="Pfam" id="PF13311">
    <property type="entry name" value="DUF4080"/>
    <property type="match status" value="1"/>
</dbReference>
<evidence type="ECO:0000313" key="9">
    <source>
        <dbReference type="Proteomes" id="UP000198656"/>
    </source>
</evidence>
<evidence type="ECO:0000256" key="3">
    <source>
        <dbReference type="ARBA" id="ARBA00022723"/>
    </source>
</evidence>
<dbReference type="Gene3D" id="3.40.50.280">
    <property type="entry name" value="Cobalamin-binding domain"/>
    <property type="match status" value="1"/>
</dbReference>
<evidence type="ECO:0000259" key="7">
    <source>
        <dbReference type="PROSITE" id="PS51918"/>
    </source>
</evidence>
<evidence type="ECO:0000313" key="8">
    <source>
        <dbReference type="EMBL" id="SDG49799.1"/>
    </source>
</evidence>
<dbReference type="GO" id="GO:0003824">
    <property type="term" value="F:catalytic activity"/>
    <property type="evidence" value="ECO:0007669"/>
    <property type="project" value="InterPro"/>
</dbReference>
<keyword evidence="5" id="KW-0411">Iron-sulfur</keyword>
<dbReference type="Pfam" id="PF02310">
    <property type="entry name" value="B12-binding"/>
    <property type="match status" value="1"/>
</dbReference>
<keyword evidence="4" id="KW-0408">Iron</keyword>
<keyword evidence="9" id="KW-1185">Reference proteome</keyword>
<protein>
    <submittedName>
        <fullName evidence="8">Anaerobic magnesium-protoporphyrin IX monomethyl ester cyclase</fullName>
    </submittedName>
</protein>
<dbReference type="SFLD" id="SFLDG01082">
    <property type="entry name" value="B12-binding_domain_containing"/>
    <property type="match status" value="1"/>
</dbReference>
<keyword evidence="3" id="KW-0479">Metal-binding</keyword>
<dbReference type="PROSITE" id="PS51332">
    <property type="entry name" value="B12_BINDING"/>
    <property type="match status" value="1"/>
</dbReference>
<dbReference type="AlphaFoldDB" id="A0A1G7URS8"/>
<feature type="domain" description="Radical SAM core" evidence="7">
    <location>
        <begin position="207"/>
        <end position="444"/>
    </location>
</feature>
<dbReference type="Proteomes" id="UP000198656">
    <property type="component" value="Unassembled WGS sequence"/>
</dbReference>
<dbReference type="GO" id="GO:0051539">
    <property type="term" value="F:4 iron, 4 sulfur cluster binding"/>
    <property type="evidence" value="ECO:0007669"/>
    <property type="project" value="UniProtKB-KW"/>
</dbReference>
<dbReference type="STRING" id="1121419.SAMN05443529_103218"/>